<keyword evidence="3" id="KW-1185">Reference proteome</keyword>
<organism evidence="2 3">
    <name type="scientific">Chaetomium strumarium</name>
    <dbReference type="NCBI Taxonomy" id="1170767"/>
    <lineage>
        <taxon>Eukaryota</taxon>
        <taxon>Fungi</taxon>
        <taxon>Dikarya</taxon>
        <taxon>Ascomycota</taxon>
        <taxon>Pezizomycotina</taxon>
        <taxon>Sordariomycetes</taxon>
        <taxon>Sordariomycetidae</taxon>
        <taxon>Sordariales</taxon>
        <taxon>Chaetomiaceae</taxon>
        <taxon>Chaetomium</taxon>
    </lineage>
</organism>
<evidence type="ECO:0000313" key="2">
    <source>
        <dbReference type="EMBL" id="KAK3303446.1"/>
    </source>
</evidence>
<gene>
    <name evidence="2" type="ORF">B0T15DRAFT_504665</name>
</gene>
<accession>A0AAJ0GP01</accession>
<name>A0AAJ0GP01_9PEZI</name>
<dbReference type="RefSeq" id="XP_062719226.1">
    <property type="nucleotide sequence ID" value="XM_062867505.1"/>
</dbReference>
<dbReference type="Proteomes" id="UP001273166">
    <property type="component" value="Unassembled WGS sequence"/>
</dbReference>
<evidence type="ECO:0000256" key="1">
    <source>
        <dbReference type="SAM" id="MobiDB-lite"/>
    </source>
</evidence>
<feature type="region of interest" description="Disordered" evidence="1">
    <location>
        <begin position="205"/>
        <end position="245"/>
    </location>
</feature>
<comment type="caution">
    <text evidence="2">The sequence shown here is derived from an EMBL/GenBank/DDBJ whole genome shotgun (WGS) entry which is preliminary data.</text>
</comment>
<dbReference type="AlphaFoldDB" id="A0AAJ0GP01"/>
<reference evidence="2" key="2">
    <citation type="submission" date="2023-06" db="EMBL/GenBank/DDBJ databases">
        <authorList>
            <consortium name="Lawrence Berkeley National Laboratory"/>
            <person name="Mondo S.J."/>
            <person name="Hensen N."/>
            <person name="Bonometti L."/>
            <person name="Westerberg I."/>
            <person name="Brannstrom I.O."/>
            <person name="Guillou S."/>
            <person name="Cros-Aarteil S."/>
            <person name="Calhoun S."/>
            <person name="Haridas S."/>
            <person name="Kuo A."/>
            <person name="Pangilinan J."/>
            <person name="Riley R."/>
            <person name="Labutti K."/>
            <person name="Andreopoulos B."/>
            <person name="Lipzen A."/>
            <person name="Chen C."/>
            <person name="Yanf M."/>
            <person name="Daum C."/>
            <person name="Ng V."/>
            <person name="Clum A."/>
            <person name="Steindorff A."/>
            <person name="Ohm R."/>
            <person name="Martin F."/>
            <person name="Silar P."/>
            <person name="Natvig D."/>
            <person name="Lalanne C."/>
            <person name="Gautier V."/>
            <person name="Ament-Velasquez S.L."/>
            <person name="Kruys A."/>
            <person name="Hutchinson M.I."/>
            <person name="Powell A.J."/>
            <person name="Barry K."/>
            <person name="Miller A.N."/>
            <person name="Grigoriev I.V."/>
            <person name="Debuchy R."/>
            <person name="Gladieux P."/>
            <person name="Thoren M.H."/>
            <person name="Johannesson H."/>
        </authorList>
    </citation>
    <scope>NUCLEOTIDE SEQUENCE</scope>
    <source>
        <strain evidence="2">CBS 333.67</strain>
    </source>
</reference>
<evidence type="ECO:0000313" key="3">
    <source>
        <dbReference type="Proteomes" id="UP001273166"/>
    </source>
</evidence>
<reference evidence="2" key="1">
    <citation type="journal article" date="2023" name="Mol. Phylogenet. Evol.">
        <title>Genome-scale phylogeny and comparative genomics of the fungal order Sordariales.</title>
        <authorList>
            <person name="Hensen N."/>
            <person name="Bonometti L."/>
            <person name="Westerberg I."/>
            <person name="Brannstrom I.O."/>
            <person name="Guillou S."/>
            <person name="Cros-Aarteil S."/>
            <person name="Calhoun S."/>
            <person name="Haridas S."/>
            <person name="Kuo A."/>
            <person name="Mondo S."/>
            <person name="Pangilinan J."/>
            <person name="Riley R."/>
            <person name="LaButti K."/>
            <person name="Andreopoulos B."/>
            <person name="Lipzen A."/>
            <person name="Chen C."/>
            <person name="Yan M."/>
            <person name="Daum C."/>
            <person name="Ng V."/>
            <person name="Clum A."/>
            <person name="Steindorff A."/>
            <person name="Ohm R.A."/>
            <person name="Martin F."/>
            <person name="Silar P."/>
            <person name="Natvig D.O."/>
            <person name="Lalanne C."/>
            <person name="Gautier V."/>
            <person name="Ament-Velasquez S.L."/>
            <person name="Kruys A."/>
            <person name="Hutchinson M.I."/>
            <person name="Powell A.J."/>
            <person name="Barry K."/>
            <person name="Miller A.N."/>
            <person name="Grigoriev I.V."/>
            <person name="Debuchy R."/>
            <person name="Gladieux P."/>
            <person name="Hiltunen Thoren M."/>
            <person name="Johannesson H."/>
        </authorList>
    </citation>
    <scope>NUCLEOTIDE SEQUENCE</scope>
    <source>
        <strain evidence="2">CBS 333.67</strain>
    </source>
</reference>
<proteinExistence type="predicted"/>
<evidence type="ECO:0008006" key="4">
    <source>
        <dbReference type="Google" id="ProtNLM"/>
    </source>
</evidence>
<dbReference type="EMBL" id="JAUDZG010000006">
    <property type="protein sequence ID" value="KAK3303446.1"/>
    <property type="molecule type" value="Genomic_DNA"/>
</dbReference>
<protein>
    <recommendedName>
        <fullName evidence="4">Fungal N-terminal domain-containing protein</fullName>
    </recommendedName>
</protein>
<dbReference type="GeneID" id="87886334"/>
<sequence length="354" mass="38211">MDPLSVAASIGGLLSAAGAVAKLLGPYVAAIRDTPEIAVTVHTEVQATTIILSALQSLAQNMASVPVQRAALVQVDQLIAILTDGVLLFSHLEATVGSLLLGDSPSPVASLDFRFRLQWARKETELTSIVTRLQGFKASISLMLGIFQSDSAMRAEECREQLTSNVRQLLESNRDICHRLAKLEDFYDAQSLISNRRGVAAPSKLDHAEDDEMQQSWGNPAGDEQSVSSGALELGPGPPGTPSFAFESDLEASTAYRRAQRETVDFSFRSSVAWSNGLSAFSRLTFGDVSVLSVIALPIHADEISNSHHYTFGGHLLASLPAEVYTRAEPNSPVTAGRYADRRRRASRTRCIVM</sequence>